<keyword evidence="2" id="KW-1185">Reference proteome</keyword>
<dbReference type="RefSeq" id="WP_188678594.1">
    <property type="nucleotide sequence ID" value="NZ_BMKA01000009.1"/>
</dbReference>
<dbReference type="AlphaFoldDB" id="A0A916VTL4"/>
<comment type="caution">
    <text evidence="1">The sequence shown here is derived from an EMBL/GenBank/DDBJ whole genome shotgun (WGS) entry which is preliminary data.</text>
</comment>
<dbReference type="EMBL" id="BMKA01000009">
    <property type="protein sequence ID" value="GGA31804.1"/>
    <property type="molecule type" value="Genomic_DNA"/>
</dbReference>
<evidence type="ECO:0000313" key="2">
    <source>
        <dbReference type="Proteomes" id="UP000628017"/>
    </source>
</evidence>
<proteinExistence type="predicted"/>
<gene>
    <name evidence="1" type="ORF">GCM10011498_36260</name>
</gene>
<dbReference type="Proteomes" id="UP000628017">
    <property type="component" value="Unassembled WGS sequence"/>
</dbReference>
<reference evidence="1" key="1">
    <citation type="journal article" date="2014" name="Int. J. Syst. Evol. Microbiol.">
        <title>Complete genome sequence of Corynebacterium casei LMG S-19264T (=DSM 44701T), isolated from a smear-ripened cheese.</title>
        <authorList>
            <consortium name="US DOE Joint Genome Institute (JGI-PGF)"/>
            <person name="Walter F."/>
            <person name="Albersmeier A."/>
            <person name="Kalinowski J."/>
            <person name="Ruckert C."/>
        </authorList>
    </citation>
    <scope>NUCLEOTIDE SEQUENCE</scope>
    <source>
        <strain evidence="1">CGMCC 1.15880</strain>
    </source>
</reference>
<evidence type="ECO:0000313" key="1">
    <source>
        <dbReference type="EMBL" id="GGA31804.1"/>
    </source>
</evidence>
<reference evidence="1" key="2">
    <citation type="submission" date="2020-09" db="EMBL/GenBank/DDBJ databases">
        <authorList>
            <person name="Sun Q."/>
            <person name="Zhou Y."/>
        </authorList>
    </citation>
    <scope>NUCLEOTIDE SEQUENCE</scope>
    <source>
        <strain evidence="1">CGMCC 1.15880</strain>
    </source>
</reference>
<accession>A0A916VTL4</accession>
<sequence length="206" mass="23283">MYSLDEFRTLKAGFRAKLKAPASNEPLICNLHECMNAPGAIEIRYADGTSVSHVAEACNVAAIVNSVDRLLSLPRSTVACEELSEVLLLRLDVLREYVRDLIPYETDTEAASEKLIRAWAGFLKHPRGFVLAHRCIVDWADFEETVALDNSAVIDFSELRSMRDKDREKDRFRNAPVRVSLPTVAELEEFFEVSCTRMKQAIVEYA</sequence>
<protein>
    <submittedName>
        <fullName evidence="1">Uncharacterized protein</fullName>
    </submittedName>
</protein>
<name>A0A916VTL4_9RHOB</name>
<organism evidence="1 2">
    <name type="scientific">Neptunicoccus cionae</name>
    <dbReference type="NCBI Taxonomy" id="2035344"/>
    <lineage>
        <taxon>Bacteria</taxon>
        <taxon>Pseudomonadati</taxon>
        <taxon>Pseudomonadota</taxon>
        <taxon>Alphaproteobacteria</taxon>
        <taxon>Rhodobacterales</taxon>
        <taxon>Paracoccaceae</taxon>
        <taxon>Neptunicoccus</taxon>
    </lineage>
</organism>